<dbReference type="SUPFAM" id="SSF56672">
    <property type="entry name" value="DNA/RNA polymerases"/>
    <property type="match status" value="1"/>
</dbReference>
<accession>A0A6L2P5K7</accession>
<evidence type="ECO:0000259" key="2">
    <source>
        <dbReference type="Pfam" id="PF17919"/>
    </source>
</evidence>
<feature type="domain" description="Reverse transcriptase/retrotransposon-derived protein RNase H-like" evidence="2">
    <location>
        <begin position="420"/>
        <end position="461"/>
    </location>
</feature>
<dbReference type="FunFam" id="3.30.70.270:FF:000063">
    <property type="entry name" value="Zinc knuckle domaincontaining protein"/>
    <property type="match status" value="1"/>
</dbReference>
<comment type="caution">
    <text evidence="3">The sequence shown here is derived from an EMBL/GenBank/DDBJ whole genome shotgun (WGS) entry which is preliminary data.</text>
</comment>
<evidence type="ECO:0000256" key="1">
    <source>
        <dbReference type="SAM" id="MobiDB-lite"/>
    </source>
</evidence>
<gene>
    <name evidence="3" type="ORF">Tci_065709</name>
</gene>
<sequence length="462" mass="53097">MSTDMVTIIGTQDIVFGEVYRLDIIWHQRPGTNGVWTSFGIRDMVRMAVQNPRRRGRGRSPVTRRGALVTGAGHFNDGIDARDLRDIEIERLQHRVQELKHQQEIMQDSPSKETLSNPSVWNNEDDELNPFGGPHQGHRDVIFRDDPLRDPDLLKVKMVTIRLRKDASLWQEAFLEYHNLSQKNMSVEEVINEFDRLRMRCDVVEEEEHVIAMRSEDEEVCLPDVGESLVIQQALNVDAFKTNNDLWLRNNAFRTKCTSKGKICNMIIDGGSCENVVSTHMVQKLGLKLEDHPEPYHLTWLKKRNAIMVRICGYLTEEIPSGLPLMRDIQYCIDCVPSSSIPNKPSYRMNPNEYAELEQQVRIRMDEAKTESIINWTTPTTIPDVRSFHGLASFYRRFIRNFSSIIASITEGIKGEKFMWTEEADNVFSVLKTKVTEAPILALPNFNDIFEVECDATGVCID</sequence>
<dbReference type="InterPro" id="IPR041577">
    <property type="entry name" value="RT_RNaseH_2"/>
</dbReference>
<organism evidence="3">
    <name type="scientific">Tanacetum cinerariifolium</name>
    <name type="common">Dalmatian daisy</name>
    <name type="synonym">Chrysanthemum cinerariifolium</name>
    <dbReference type="NCBI Taxonomy" id="118510"/>
    <lineage>
        <taxon>Eukaryota</taxon>
        <taxon>Viridiplantae</taxon>
        <taxon>Streptophyta</taxon>
        <taxon>Embryophyta</taxon>
        <taxon>Tracheophyta</taxon>
        <taxon>Spermatophyta</taxon>
        <taxon>Magnoliopsida</taxon>
        <taxon>eudicotyledons</taxon>
        <taxon>Gunneridae</taxon>
        <taxon>Pentapetalae</taxon>
        <taxon>asterids</taxon>
        <taxon>campanulids</taxon>
        <taxon>Asterales</taxon>
        <taxon>Asteraceae</taxon>
        <taxon>Asteroideae</taxon>
        <taxon>Anthemideae</taxon>
        <taxon>Anthemidinae</taxon>
        <taxon>Tanacetum</taxon>
    </lineage>
</organism>
<protein>
    <submittedName>
        <fullName evidence="3">Retrovirus-related Pol polyprotein from transposon 297 family</fullName>
    </submittedName>
</protein>
<dbReference type="PANTHER" id="PTHR35046:SF23">
    <property type="entry name" value="NUCLEOTIDYLTRANSFERASE, RIBONUCLEASE H"/>
    <property type="match status" value="1"/>
</dbReference>
<evidence type="ECO:0000313" key="3">
    <source>
        <dbReference type="EMBL" id="GEU93731.1"/>
    </source>
</evidence>
<feature type="region of interest" description="Disordered" evidence="1">
    <location>
        <begin position="101"/>
        <end position="124"/>
    </location>
</feature>
<dbReference type="PANTHER" id="PTHR35046">
    <property type="entry name" value="ZINC KNUCKLE (CCHC-TYPE) FAMILY PROTEIN"/>
    <property type="match status" value="1"/>
</dbReference>
<dbReference type="AlphaFoldDB" id="A0A6L2P5K7"/>
<reference evidence="3" key="1">
    <citation type="journal article" date="2019" name="Sci. Rep.">
        <title>Draft genome of Tanacetum cinerariifolium, the natural source of mosquito coil.</title>
        <authorList>
            <person name="Yamashiro T."/>
            <person name="Shiraishi A."/>
            <person name="Satake H."/>
            <person name="Nakayama K."/>
        </authorList>
    </citation>
    <scope>NUCLEOTIDE SEQUENCE</scope>
</reference>
<dbReference type="InterPro" id="IPR043502">
    <property type="entry name" value="DNA/RNA_pol_sf"/>
</dbReference>
<proteinExistence type="predicted"/>
<dbReference type="Gene3D" id="3.30.70.270">
    <property type="match status" value="1"/>
</dbReference>
<feature type="compositionally biased region" description="Polar residues" evidence="1">
    <location>
        <begin position="104"/>
        <end position="122"/>
    </location>
</feature>
<dbReference type="InterPro" id="IPR043128">
    <property type="entry name" value="Rev_trsase/Diguanyl_cyclase"/>
</dbReference>
<name>A0A6L2P5K7_TANCI</name>
<dbReference type="Pfam" id="PF17919">
    <property type="entry name" value="RT_RNaseH_2"/>
    <property type="match status" value="1"/>
</dbReference>
<dbReference type="EMBL" id="BKCJ010010916">
    <property type="protein sequence ID" value="GEU93731.1"/>
    <property type="molecule type" value="Genomic_DNA"/>
</dbReference>